<keyword evidence="1" id="KW-0547">Nucleotide-binding</keyword>
<keyword evidence="9" id="KW-1185">Reference proteome</keyword>
<dbReference type="PROSITE" id="PS51194">
    <property type="entry name" value="HELICASE_CTER"/>
    <property type="match status" value="1"/>
</dbReference>
<dbReference type="InterPro" id="IPR014001">
    <property type="entry name" value="Helicase_ATP-bd"/>
</dbReference>
<proteinExistence type="predicted"/>
<feature type="domain" description="Helicase C-terminal" evidence="7">
    <location>
        <begin position="249"/>
        <end position="420"/>
    </location>
</feature>
<dbReference type="RefSeq" id="WP_218115622.1">
    <property type="nucleotide sequence ID" value="NZ_CAJVAP010000020.1"/>
</dbReference>
<evidence type="ECO:0000256" key="5">
    <source>
        <dbReference type="SAM" id="MobiDB-lite"/>
    </source>
</evidence>
<evidence type="ECO:0000256" key="1">
    <source>
        <dbReference type="ARBA" id="ARBA00022741"/>
    </source>
</evidence>
<dbReference type="GO" id="GO:0016787">
    <property type="term" value="F:hydrolase activity"/>
    <property type="evidence" value="ECO:0007669"/>
    <property type="project" value="UniProtKB-KW"/>
</dbReference>
<keyword evidence="4" id="KW-0067">ATP-binding</keyword>
<dbReference type="InterPro" id="IPR011545">
    <property type="entry name" value="DEAD/DEAH_box_helicase_dom"/>
</dbReference>
<evidence type="ECO:0000256" key="2">
    <source>
        <dbReference type="ARBA" id="ARBA00022801"/>
    </source>
</evidence>
<dbReference type="EMBL" id="CAJVAP010000020">
    <property type="protein sequence ID" value="CAG7614590.1"/>
    <property type="molecule type" value="Genomic_DNA"/>
</dbReference>
<evidence type="ECO:0000256" key="3">
    <source>
        <dbReference type="ARBA" id="ARBA00022806"/>
    </source>
</evidence>
<dbReference type="InterPro" id="IPR001650">
    <property type="entry name" value="Helicase_C-like"/>
</dbReference>
<evidence type="ECO:0000313" key="8">
    <source>
        <dbReference type="EMBL" id="CAG7614590.1"/>
    </source>
</evidence>
<accession>A0A916JXZ5</accession>
<dbReference type="InterPro" id="IPR050699">
    <property type="entry name" value="RNA-DNA_Helicase"/>
</dbReference>
<dbReference type="GO" id="GO:0005524">
    <property type="term" value="F:ATP binding"/>
    <property type="evidence" value="ECO:0007669"/>
    <property type="project" value="UniProtKB-KW"/>
</dbReference>
<gene>
    <name evidence="8" type="ORF">LEUCIP111803_01796</name>
</gene>
<dbReference type="Pfam" id="PF12029">
    <property type="entry name" value="DUF3516"/>
    <property type="match status" value="2"/>
</dbReference>
<keyword evidence="3" id="KW-0347">Helicase</keyword>
<dbReference type="PANTHER" id="PTHR12131:SF1">
    <property type="entry name" value="ATP-DEPENDENT RNA HELICASE SUPV3L1, MITOCHONDRIAL-RELATED"/>
    <property type="match status" value="1"/>
</dbReference>
<dbReference type="Proteomes" id="UP000693892">
    <property type="component" value="Unassembled WGS sequence"/>
</dbReference>
<dbReference type="SMART" id="SM00487">
    <property type="entry name" value="DEXDc"/>
    <property type="match status" value="1"/>
</dbReference>
<reference evidence="8" key="1">
    <citation type="submission" date="2021-06" db="EMBL/GenBank/DDBJ databases">
        <authorList>
            <person name="Criscuolo A."/>
        </authorList>
    </citation>
    <scope>NUCLEOTIDE SEQUENCE</scope>
    <source>
        <strain evidence="8">CIP111803</strain>
    </source>
</reference>
<dbReference type="Pfam" id="PF00271">
    <property type="entry name" value="Helicase_C"/>
    <property type="match status" value="1"/>
</dbReference>
<evidence type="ECO:0000256" key="4">
    <source>
        <dbReference type="ARBA" id="ARBA00022840"/>
    </source>
</evidence>
<feature type="region of interest" description="Disordered" evidence="5">
    <location>
        <begin position="1"/>
        <end position="20"/>
    </location>
</feature>
<keyword evidence="2" id="KW-0378">Hydrolase</keyword>
<protein>
    <recommendedName>
        <fullName evidence="10">Helicase-like protein</fullName>
    </recommendedName>
</protein>
<evidence type="ECO:0008006" key="10">
    <source>
        <dbReference type="Google" id="ProtNLM"/>
    </source>
</evidence>
<feature type="region of interest" description="Disordered" evidence="5">
    <location>
        <begin position="461"/>
        <end position="503"/>
    </location>
</feature>
<feature type="domain" description="Helicase ATP-binding" evidence="6">
    <location>
        <begin position="49"/>
        <end position="209"/>
    </location>
</feature>
<evidence type="ECO:0000259" key="7">
    <source>
        <dbReference type="PROSITE" id="PS51194"/>
    </source>
</evidence>
<dbReference type="CDD" id="cd17921">
    <property type="entry name" value="DEXHc_Ski2"/>
    <property type="match status" value="1"/>
</dbReference>
<dbReference type="GO" id="GO:0003676">
    <property type="term" value="F:nucleic acid binding"/>
    <property type="evidence" value="ECO:0007669"/>
    <property type="project" value="InterPro"/>
</dbReference>
<dbReference type="AlphaFoldDB" id="A0A916JXZ5"/>
<dbReference type="InterPro" id="IPR021904">
    <property type="entry name" value="DUF3516"/>
</dbReference>
<sequence>MSLGAILDAREGSTPPGTTPEADELFERFEAWVSDEKGLALYPAQEEALLGLALGSNVILATPTGTGKSLVAQGAHFFAAAEGRRTVYTAPIKALVSEKFFDLVSVFGAERVGMVTGDTSINPDAPILCCTAEILANLALRDGAVDAEAGGITQVVMDEFHFYAEPDRGWAWQVPLLLMNNAQFLLMSATLGDVTELAKDLSRRTGRDTALVTHAERPVPLHYAYEVRAAHEVVELLLAEGGTPAYLVHFNQSHAVEQAQALASIRLLSREQRDEIADALGDFRFSTGFGTTLSRLVRSGIGVHHAGMLPRYRRLVEQLAQRGLLRVISGTDTLGVGINVPIRTVVITALTKFDGQKMRRLSAREFHQIAGRAGRAGYDTEGDVIALAPEHEVENARASAKVEAARAAGKKVGKGPKKKSAPQGFVAWNEQTLERLVASEPEPLVSRMRITHAMVLGVIGRSSPDHAGTAGRSSPDPMSAAGRGSGAGGGSFAEPRTEQHRGQRASEILRVMRTLIFDSHEPRAVQFAHARTAIEIFRTLRNGGIVEILPDPERAGTAAVPGEDPGDPILRLTVELQANFALNQPLSPFALAAIELLDPESPEYPLDVISVIESTLEDPRSILRAQEHRARGEAVAAMKAEGIEYDQRMELLEEVTHPQPLKELLSEAFDAYTREVPWARDYELRPKSVVRDMIERAFGFRDLVSFYQLGRAEGSVLRYLSDAFRAIERTVPEQAKTPELAELIDWLGELVRQIDSSLLDEWTALTVPAQDAEAYRTARELLGLDPDPDPGAAADAALNLAPPTRSVLTNERAFTVMVRNAIFLRVRAAAFDRLEELTELDAPHGFGEDRWSGALDAYFAEYDSMGTGAEARSASLLSLEKGAGVWRFRQVLDDPAADHDWALEGVVDLAASEEAAEPVIRVERVGTFG</sequence>
<dbReference type="Pfam" id="PF00270">
    <property type="entry name" value="DEAD"/>
    <property type="match status" value="1"/>
</dbReference>
<dbReference type="PROSITE" id="PS51192">
    <property type="entry name" value="HELICASE_ATP_BIND_1"/>
    <property type="match status" value="1"/>
</dbReference>
<evidence type="ECO:0000313" key="9">
    <source>
        <dbReference type="Proteomes" id="UP000693892"/>
    </source>
</evidence>
<comment type="caution">
    <text evidence="8">The sequence shown here is derived from an EMBL/GenBank/DDBJ whole genome shotgun (WGS) entry which is preliminary data.</text>
</comment>
<dbReference type="PANTHER" id="PTHR12131">
    <property type="entry name" value="ATP-DEPENDENT RNA AND DNA HELICASE"/>
    <property type="match status" value="1"/>
</dbReference>
<dbReference type="SMART" id="SM00490">
    <property type="entry name" value="HELICc"/>
    <property type="match status" value="1"/>
</dbReference>
<evidence type="ECO:0000259" key="6">
    <source>
        <dbReference type="PROSITE" id="PS51192"/>
    </source>
</evidence>
<name>A0A916JXZ5_9MICO</name>
<organism evidence="8 9">
    <name type="scientific">Leucobacter soli</name>
    <dbReference type="NCBI Taxonomy" id="2812850"/>
    <lineage>
        <taxon>Bacteria</taxon>
        <taxon>Bacillati</taxon>
        <taxon>Actinomycetota</taxon>
        <taxon>Actinomycetes</taxon>
        <taxon>Micrococcales</taxon>
        <taxon>Microbacteriaceae</taxon>
        <taxon>Leucobacter</taxon>
    </lineage>
</organism>
<dbReference type="GO" id="GO:0004386">
    <property type="term" value="F:helicase activity"/>
    <property type="evidence" value="ECO:0007669"/>
    <property type="project" value="UniProtKB-KW"/>
</dbReference>